<name>A0AAP5WET2_9LACO</name>
<dbReference type="InterPro" id="IPR011032">
    <property type="entry name" value="GroES-like_sf"/>
</dbReference>
<dbReference type="PANTHER" id="PTHR11695:SF294">
    <property type="entry name" value="RETICULON-4-INTERACTING PROTEIN 1, MITOCHONDRIAL"/>
    <property type="match status" value="1"/>
</dbReference>
<evidence type="ECO:0000313" key="5">
    <source>
        <dbReference type="Proteomes" id="UP001275867"/>
    </source>
</evidence>
<dbReference type="EMBL" id="WERX01000008">
    <property type="protein sequence ID" value="MDV7693982.1"/>
    <property type="molecule type" value="Genomic_DNA"/>
</dbReference>
<proteinExistence type="predicted"/>
<gene>
    <name evidence="3" type="ORF">A7K95_09695</name>
    <name evidence="2" type="ORF">GA842_03615</name>
</gene>
<dbReference type="Proteomes" id="UP001275867">
    <property type="component" value="Unassembled WGS sequence"/>
</dbReference>
<keyword evidence="4" id="KW-1185">Reference proteome</keyword>
<dbReference type="SUPFAM" id="SSF51735">
    <property type="entry name" value="NAD(P)-binding Rossmann-fold domains"/>
    <property type="match status" value="1"/>
</dbReference>
<dbReference type="Pfam" id="PF00107">
    <property type="entry name" value="ADH_zinc_N"/>
    <property type="match status" value="1"/>
</dbReference>
<dbReference type="InterPro" id="IPR013149">
    <property type="entry name" value="ADH-like_C"/>
</dbReference>
<dbReference type="RefSeq" id="WP_068807830.1">
    <property type="nucleotide sequence ID" value="NZ_LXND01000076.1"/>
</dbReference>
<dbReference type="InterPro" id="IPR036291">
    <property type="entry name" value="NAD(P)-bd_dom_sf"/>
</dbReference>
<dbReference type="InterPro" id="IPR050700">
    <property type="entry name" value="YIM1/Zinc_Alcohol_DH_Fams"/>
</dbReference>
<evidence type="ECO:0000313" key="2">
    <source>
        <dbReference type="EMBL" id="MDV7693982.1"/>
    </source>
</evidence>
<dbReference type="Proteomes" id="UP000077280">
    <property type="component" value="Unassembled WGS sequence"/>
</dbReference>
<protein>
    <submittedName>
        <fullName evidence="2">Zinc-binding dehydrogenase</fullName>
    </submittedName>
</protein>
<dbReference type="AlphaFoldDB" id="A0AAP5WET2"/>
<evidence type="ECO:0000259" key="1">
    <source>
        <dbReference type="SMART" id="SM00829"/>
    </source>
</evidence>
<dbReference type="SMART" id="SM00829">
    <property type="entry name" value="PKS_ER"/>
    <property type="match status" value="1"/>
</dbReference>
<comment type="caution">
    <text evidence="2">The sequence shown here is derived from an EMBL/GenBank/DDBJ whole genome shotgun (WGS) entry which is preliminary data.</text>
</comment>
<evidence type="ECO:0000313" key="3">
    <source>
        <dbReference type="EMBL" id="OAD63405.1"/>
    </source>
</evidence>
<feature type="domain" description="Enoyl reductase (ER)" evidence="1">
    <location>
        <begin position="11"/>
        <end position="304"/>
    </location>
</feature>
<dbReference type="InterPro" id="IPR020843">
    <property type="entry name" value="ER"/>
</dbReference>
<sequence length="309" mass="33548">MKQIVQRSFDGIEALKIESGDSPKKSPFSAIIETKYVPILPWDWMGEAGQLQSIHSVQLPKVIGYSFSGIVKDVGALRNRKLIDQPVFGANPSGTASEIINSLIPPIIFPIPTNVSLKQAATIIGGADTVWHAVYDVLSISKADRVLVIGASGGVGQYAVQMAKMQKATVIGIASKNSQNFVLQLGADDAIAYDDNFVRDVKSMGKVTKIIDAVGNSHLLTQILKEQDDVTVLSLSQTNFEAPKINQSFQFNNGRIALKQYTQIVNLIGNGDLMAYIHQVFPFEDVIKAQEITKTGHAKGRSLLAFNAH</sequence>
<dbReference type="SUPFAM" id="SSF50129">
    <property type="entry name" value="GroES-like"/>
    <property type="match status" value="1"/>
</dbReference>
<organism evidence="2 5">
    <name type="scientific">Pediococcus parvulus</name>
    <dbReference type="NCBI Taxonomy" id="54062"/>
    <lineage>
        <taxon>Bacteria</taxon>
        <taxon>Bacillati</taxon>
        <taxon>Bacillota</taxon>
        <taxon>Bacilli</taxon>
        <taxon>Lactobacillales</taxon>
        <taxon>Lactobacillaceae</taxon>
        <taxon>Pediococcus</taxon>
    </lineage>
</organism>
<dbReference type="PANTHER" id="PTHR11695">
    <property type="entry name" value="ALCOHOL DEHYDROGENASE RELATED"/>
    <property type="match status" value="1"/>
</dbReference>
<reference evidence="2" key="2">
    <citation type="submission" date="2019-10" db="EMBL/GenBank/DDBJ databases">
        <title>Malate fermentation in French cider.</title>
        <authorList>
            <person name="Cousin F.J."/>
            <person name="Medina Fernandez S."/>
            <person name="Misery B."/>
            <person name="Laplace J.-M."/>
            <person name="Cretenet M."/>
        </authorList>
    </citation>
    <scope>NUCLEOTIDE SEQUENCE</scope>
    <source>
        <strain evidence="2">UCMA15901</strain>
    </source>
</reference>
<dbReference type="Gene3D" id="3.40.50.720">
    <property type="entry name" value="NAD(P)-binding Rossmann-like Domain"/>
    <property type="match status" value="1"/>
</dbReference>
<dbReference type="GO" id="GO:0016491">
    <property type="term" value="F:oxidoreductase activity"/>
    <property type="evidence" value="ECO:0007669"/>
    <property type="project" value="InterPro"/>
</dbReference>
<evidence type="ECO:0000313" key="4">
    <source>
        <dbReference type="Proteomes" id="UP000077280"/>
    </source>
</evidence>
<dbReference type="EMBL" id="LXND01000076">
    <property type="protein sequence ID" value="OAD63405.1"/>
    <property type="molecule type" value="Genomic_DNA"/>
</dbReference>
<accession>A0AAP5WET2</accession>
<reference evidence="3 4" key="1">
    <citation type="submission" date="2016-05" db="EMBL/GenBank/DDBJ databases">
        <title>Draft genome sequence of Pediococcus parvulus 2.6, a probiotic beta-glucan producer strain.</title>
        <authorList>
            <person name="Mohedano M.L."/>
            <person name="Perez-Ramos A."/>
            <person name="Duenas M.T."/>
            <person name="Lamontanara A."/>
            <person name="Orru L."/>
            <person name="Spano G."/>
            <person name="Capozzi V."/>
            <person name="Lopez P."/>
        </authorList>
    </citation>
    <scope>NUCLEOTIDE SEQUENCE [LARGE SCALE GENOMIC DNA]</scope>
    <source>
        <strain evidence="3 4">2.6</strain>
    </source>
</reference>
<dbReference type="Gene3D" id="3.90.180.10">
    <property type="entry name" value="Medium-chain alcohol dehydrogenases, catalytic domain"/>
    <property type="match status" value="1"/>
</dbReference>